<dbReference type="Proteomes" id="UP000556700">
    <property type="component" value="Unassembled WGS sequence"/>
</dbReference>
<evidence type="ECO:0000313" key="2">
    <source>
        <dbReference type="Proteomes" id="UP000556700"/>
    </source>
</evidence>
<comment type="caution">
    <text evidence="1">The sequence shown here is derived from an EMBL/GenBank/DDBJ whole genome shotgun (WGS) entry which is preliminary data.</text>
</comment>
<dbReference type="AlphaFoldDB" id="A0A6V6Z0K5"/>
<organism evidence="1 2">
    <name type="scientific">Flavobacterium chungangense</name>
    <dbReference type="NCBI Taxonomy" id="554283"/>
    <lineage>
        <taxon>Bacteria</taxon>
        <taxon>Pseudomonadati</taxon>
        <taxon>Bacteroidota</taxon>
        <taxon>Flavobacteriia</taxon>
        <taxon>Flavobacteriales</taxon>
        <taxon>Flavobacteriaceae</taxon>
        <taxon>Flavobacterium</taxon>
    </lineage>
</organism>
<protein>
    <submittedName>
        <fullName evidence="1">Uncharacterized protein</fullName>
    </submittedName>
</protein>
<gene>
    <name evidence="1" type="ORF">FLACHUCJ7_01873</name>
</gene>
<dbReference type="RefSeq" id="WP_031457100.1">
    <property type="nucleotide sequence ID" value="NZ_CAIJDO010000130.1"/>
</dbReference>
<name>A0A6V6Z0K5_9FLAO</name>
<accession>A0A6V6Z0K5</accession>
<sequence>MWYKVDWNKLILLLLPTFLRKPVIFGYLKALISPVEHLNYQWSRMREENLKKLQYNSQKCYLRGALNDAFDKEDRRITITNTVNKTQDYIYTQAENRPVYLGIMWLEPAFNYSGSKVDFLVNVPQELVNTKLNEIEAKIEFYVLAGKSYQIIAI</sequence>
<reference evidence="1 2" key="1">
    <citation type="submission" date="2020-06" db="EMBL/GenBank/DDBJ databases">
        <authorList>
            <person name="Criscuolo A."/>
        </authorList>
    </citation>
    <scope>NUCLEOTIDE SEQUENCE [LARGE SCALE GENOMIC DNA]</scope>
    <source>
        <strain evidence="2">CIP 110025</strain>
    </source>
</reference>
<evidence type="ECO:0000313" key="1">
    <source>
        <dbReference type="EMBL" id="CAD0004462.1"/>
    </source>
</evidence>
<keyword evidence="2" id="KW-1185">Reference proteome</keyword>
<dbReference type="EMBL" id="CAIJDO010000130">
    <property type="protein sequence ID" value="CAD0004462.1"/>
    <property type="molecule type" value="Genomic_DNA"/>
</dbReference>
<proteinExistence type="predicted"/>